<accession>A0A554WPY5</accession>
<feature type="transmembrane region" description="Helical" evidence="6">
    <location>
        <begin position="281"/>
        <end position="299"/>
    </location>
</feature>
<keyword evidence="9" id="KW-1185">Reference proteome</keyword>
<reference evidence="8 9" key="1">
    <citation type="submission" date="2019-07" db="EMBL/GenBank/DDBJ databases">
        <title>Tepidimonas sediminis YIM 72259 draft genome.</title>
        <authorList>
            <person name="Da Costa M.S."/>
            <person name="Froufe H.J.C."/>
            <person name="Egas C."/>
            <person name="Albuquerque L."/>
        </authorList>
    </citation>
    <scope>NUCLEOTIDE SEQUENCE [LARGE SCALE GENOMIC DNA]</scope>
    <source>
        <strain evidence="8 9">YIM 72259</strain>
    </source>
</reference>
<dbReference type="PANTHER" id="PTHR43124">
    <property type="entry name" value="PURINE EFFLUX PUMP PBUE"/>
    <property type="match status" value="1"/>
</dbReference>
<evidence type="ECO:0000259" key="7">
    <source>
        <dbReference type="PROSITE" id="PS50850"/>
    </source>
</evidence>
<feature type="transmembrane region" description="Helical" evidence="6">
    <location>
        <begin position="249"/>
        <end position="269"/>
    </location>
</feature>
<feature type="domain" description="Major facilitator superfamily (MFS) profile" evidence="7">
    <location>
        <begin position="10"/>
        <end position="394"/>
    </location>
</feature>
<evidence type="ECO:0000256" key="3">
    <source>
        <dbReference type="ARBA" id="ARBA00022692"/>
    </source>
</evidence>
<keyword evidence="4 6" id="KW-1133">Transmembrane helix</keyword>
<feature type="transmembrane region" description="Helical" evidence="6">
    <location>
        <begin position="46"/>
        <end position="64"/>
    </location>
</feature>
<evidence type="ECO:0000256" key="5">
    <source>
        <dbReference type="ARBA" id="ARBA00023136"/>
    </source>
</evidence>
<feature type="transmembrane region" description="Helical" evidence="6">
    <location>
        <begin position="138"/>
        <end position="159"/>
    </location>
</feature>
<dbReference type="InterPro" id="IPR011701">
    <property type="entry name" value="MFS"/>
</dbReference>
<dbReference type="InterPro" id="IPR020846">
    <property type="entry name" value="MFS_dom"/>
</dbReference>
<feature type="transmembrane region" description="Helical" evidence="6">
    <location>
        <begin position="342"/>
        <end position="363"/>
    </location>
</feature>
<name>A0A554WPY5_9BURK</name>
<feature type="transmembrane region" description="Helical" evidence="6">
    <location>
        <begin position="165"/>
        <end position="182"/>
    </location>
</feature>
<feature type="transmembrane region" description="Helical" evidence="6">
    <location>
        <begin position="216"/>
        <end position="237"/>
    </location>
</feature>
<dbReference type="InterPro" id="IPR036259">
    <property type="entry name" value="MFS_trans_sf"/>
</dbReference>
<evidence type="ECO:0000256" key="6">
    <source>
        <dbReference type="SAM" id="Phobius"/>
    </source>
</evidence>
<dbReference type="EMBL" id="VJND01000006">
    <property type="protein sequence ID" value="TSE25652.1"/>
    <property type="molecule type" value="Genomic_DNA"/>
</dbReference>
<protein>
    <submittedName>
        <fullName evidence="8">Methyl viologen resistance protein SmvA</fullName>
    </submittedName>
</protein>
<dbReference type="AlphaFoldDB" id="A0A554WPY5"/>
<evidence type="ECO:0000313" key="9">
    <source>
        <dbReference type="Proteomes" id="UP000320225"/>
    </source>
</evidence>
<feature type="transmembrane region" description="Helical" evidence="6">
    <location>
        <begin position="108"/>
        <end position="126"/>
    </location>
</feature>
<dbReference type="Gene3D" id="1.20.1250.20">
    <property type="entry name" value="MFS general substrate transporter like domains"/>
    <property type="match status" value="1"/>
</dbReference>
<feature type="transmembrane region" description="Helical" evidence="6">
    <location>
        <begin position="305"/>
        <end position="330"/>
    </location>
</feature>
<evidence type="ECO:0000256" key="1">
    <source>
        <dbReference type="ARBA" id="ARBA00004651"/>
    </source>
</evidence>
<dbReference type="GO" id="GO:0022857">
    <property type="term" value="F:transmembrane transporter activity"/>
    <property type="evidence" value="ECO:0007669"/>
    <property type="project" value="InterPro"/>
</dbReference>
<keyword evidence="3 6" id="KW-0812">Transmembrane</keyword>
<dbReference type="CDD" id="cd06174">
    <property type="entry name" value="MFS"/>
    <property type="match status" value="1"/>
</dbReference>
<evidence type="ECO:0000313" key="8">
    <source>
        <dbReference type="EMBL" id="TSE25652.1"/>
    </source>
</evidence>
<dbReference type="RefSeq" id="WP_143894739.1">
    <property type="nucleotide sequence ID" value="NZ_VJND01000006.1"/>
</dbReference>
<dbReference type="InterPro" id="IPR050189">
    <property type="entry name" value="MFS_Efflux_Transporters"/>
</dbReference>
<organism evidence="8 9">
    <name type="scientific">Tepidimonas sediminis</name>
    <dbReference type="NCBI Taxonomy" id="2588941"/>
    <lineage>
        <taxon>Bacteria</taxon>
        <taxon>Pseudomonadati</taxon>
        <taxon>Pseudomonadota</taxon>
        <taxon>Betaproteobacteria</taxon>
        <taxon>Burkholderiales</taxon>
        <taxon>Tepidimonas</taxon>
    </lineage>
</organism>
<keyword evidence="2" id="KW-1003">Cell membrane</keyword>
<dbReference type="PROSITE" id="PS50850">
    <property type="entry name" value="MFS"/>
    <property type="match status" value="1"/>
</dbReference>
<dbReference type="PANTHER" id="PTHR43124:SF3">
    <property type="entry name" value="CHLORAMPHENICOL EFFLUX PUMP RV0191"/>
    <property type="match status" value="1"/>
</dbReference>
<sequence length="403" mass="40519">MGTMLGIPPAALPIVLVGVASAMHVGKLPPALPLLARELGVTLVQGGFLLSMIQLAGMTLGALAGQLADRLGPRRVMLGGLVLLAAGSLAGALAPAAAWLLAARALEGVGFLMTVLPAPGLIRRGVTEPGPQARALGWWGAYMPIGAALGLALTPPLYATLGWRTAWGALALLALACAGLVARRVPADGASPAGGTAALRAALQGLRTTLAAAGPWLVALAFGVYSGQWLAVVGFLPTIYTEAGWPGAVVGWASALAAGVNLAGNVLAGRLLARGWPVRRLLWLGYGAMAAGALGTFTAPPLAAYGAVLAFSALGGLVPGTLFALAVRLAPSPATVSTTVGWVQQLSSLGQFAAPPLVAALAARVGGWQWTWLFNVACCAAGALLAVALQARWRRAAAVPVRV</sequence>
<feature type="transmembrane region" description="Helical" evidence="6">
    <location>
        <begin position="369"/>
        <end position="389"/>
    </location>
</feature>
<keyword evidence="5 6" id="KW-0472">Membrane</keyword>
<dbReference type="GO" id="GO:0005886">
    <property type="term" value="C:plasma membrane"/>
    <property type="evidence" value="ECO:0007669"/>
    <property type="project" value="UniProtKB-SubCell"/>
</dbReference>
<comment type="subcellular location">
    <subcellularLocation>
        <location evidence="1">Cell membrane</location>
        <topology evidence="1">Multi-pass membrane protein</topology>
    </subcellularLocation>
</comment>
<dbReference type="SUPFAM" id="SSF103473">
    <property type="entry name" value="MFS general substrate transporter"/>
    <property type="match status" value="1"/>
</dbReference>
<dbReference type="Proteomes" id="UP000320225">
    <property type="component" value="Unassembled WGS sequence"/>
</dbReference>
<dbReference type="OrthoDB" id="6368326at2"/>
<gene>
    <name evidence="8" type="primary">smvA</name>
    <name evidence="8" type="ORF">Tsedi_01237</name>
</gene>
<evidence type="ECO:0000256" key="4">
    <source>
        <dbReference type="ARBA" id="ARBA00022989"/>
    </source>
</evidence>
<feature type="transmembrane region" description="Helical" evidence="6">
    <location>
        <begin position="76"/>
        <end position="102"/>
    </location>
</feature>
<dbReference type="Pfam" id="PF07690">
    <property type="entry name" value="MFS_1"/>
    <property type="match status" value="1"/>
</dbReference>
<proteinExistence type="predicted"/>
<evidence type="ECO:0000256" key="2">
    <source>
        <dbReference type="ARBA" id="ARBA00022475"/>
    </source>
</evidence>
<comment type="caution">
    <text evidence="8">The sequence shown here is derived from an EMBL/GenBank/DDBJ whole genome shotgun (WGS) entry which is preliminary data.</text>
</comment>